<keyword evidence="3" id="KW-1185">Reference proteome</keyword>
<evidence type="ECO:0000256" key="1">
    <source>
        <dbReference type="SAM" id="Phobius"/>
    </source>
</evidence>
<organism evidence="2 3">
    <name type="scientific">Hominibacterium faecale</name>
    <dbReference type="NCBI Taxonomy" id="2839743"/>
    <lineage>
        <taxon>Bacteria</taxon>
        <taxon>Bacillati</taxon>
        <taxon>Bacillota</taxon>
        <taxon>Clostridia</taxon>
        <taxon>Peptostreptococcales</taxon>
        <taxon>Anaerovoracaceae</taxon>
        <taxon>Hominibacterium</taxon>
    </lineage>
</organism>
<dbReference type="AlphaFoldDB" id="A0A9J6QVH2"/>
<evidence type="ECO:0000313" key="2">
    <source>
        <dbReference type="EMBL" id="MCU7378094.1"/>
    </source>
</evidence>
<protein>
    <submittedName>
        <fullName evidence="2">Uncharacterized protein</fullName>
    </submittedName>
</protein>
<proteinExistence type="predicted"/>
<dbReference type="Proteomes" id="UP001065549">
    <property type="component" value="Unassembled WGS sequence"/>
</dbReference>
<keyword evidence="1" id="KW-0812">Transmembrane</keyword>
<sequence>MMLGTKKGYFTLEAAIFLPIFIIAIAALGYFIKIFSTAENITFSAVDETAHLAAQAYGVKAAPIFPAAVERRLRIENEQADNIKVSRFRYLYEEGGRDGLILLKLNYHIKIKLPLDLYDGVDLESRIKCRGFIGKAALANPMAFSEMETNGDSRIVWIFPMWGKKYHQEECTYIKANAKQLVLTGQIRKNYQPCLLCKPDRLPLGSLVYCFASTGKAYHQGSCKTIDKYAIEIEKEDALAKGYQPCSKCGGG</sequence>
<dbReference type="EMBL" id="JAOSHN010000002">
    <property type="protein sequence ID" value="MCU7378094.1"/>
    <property type="molecule type" value="Genomic_DNA"/>
</dbReference>
<name>A0A9J6QVH2_9FIRM</name>
<evidence type="ECO:0000313" key="3">
    <source>
        <dbReference type="Proteomes" id="UP001065549"/>
    </source>
</evidence>
<comment type="caution">
    <text evidence="2">The sequence shown here is derived from an EMBL/GenBank/DDBJ whole genome shotgun (WGS) entry which is preliminary data.</text>
</comment>
<gene>
    <name evidence="2" type="ORF">OBO34_06970</name>
</gene>
<feature type="transmembrane region" description="Helical" evidence="1">
    <location>
        <begin position="12"/>
        <end position="32"/>
    </location>
</feature>
<accession>A0A9J6QVH2</accession>
<keyword evidence="1" id="KW-1133">Transmembrane helix</keyword>
<dbReference type="RefSeq" id="WP_253019760.1">
    <property type="nucleotide sequence ID" value="NZ_JAOSHN010000002.1"/>
</dbReference>
<reference evidence="2" key="1">
    <citation type="submission" date="2022-09" db="EMBL/GenBank/DDBJ databases">
        <title>Culturomic study of gut microbiota in children with autism spectrum disorder.</title>
        <authorList>
            <person name="Efimov B.A."/>
            <person name="Chaplin A.V."/>
            <person name="Sokolova S.R."/>
            <person name="Pikina A.P."/>
            <person name="Korzhanova M."/>
            <person name="Belova V."/>
            <person name="Korostin D."/>
        </authorList>
    </citation>
    <scope>NUCLEOTIDE SEQUENCE</scope>
    <source>
        <strain evidence="2">ASD5510</strain>
    </source>
</reference>
<keyword evidence="1" id="KW-0472">Membrane</keyword>